<feature type="domain" description="ALMS motif" evidence="5">
    <location>
        <begin position="1597"/>
        <end position="1731"/>
    </location>
</feature>
<comment type="subcellular location">
    <subcellularLocation>
        <location evidence="1">Cytoplasm</location>
        <location evidence="1">Cytoskeleton</location>
        <location evidence="1">Microtubule organizing center</location>
        <location evidence="1">Centrosome</location>
    </subcellularLocation>
</comment>
<feature type="region of interest" description="Disordered" evidence="4">
    <location>
        <begin position="83"/>
        <end position="134"/>
    </location>
</feature>
<feature type="region of interest" description="Disordered" evidence="4">
    <location>
        <begin position="967"/>
        <end position="993"/>
    </location>
</feature>
<dbReference type="Proteomes" id="UP000791440">
    <property type="component" value="Unassembled WGS sequence"/>
</dbReference>
<name>A0A921ZG28_MANSE</name>
<protein>
    <recommendedName>
        <fullName evidence="5">ALMS motif domain-containing protein</fullName>
    </recommendedName>
</protein>
<dbReference type="EMBL" id="JH668510">
    <property type="protein sequence ID" value="KAG6456354.1"/>
    <property type="molecule type" value="Genomic_DNA"/>
</dbReference>
<dbReference type="GO" id="GO:0005813">
    <property type="term" value="C:centrosome"/>
    <property type="evidence" value="ECO:0007669"/>
    <property type="project" value="UniProtKB-SubCell"/>
</dbReference>
<reference evidence="6" key="1">
    <citation type="journal article" date="2016" name="Insect Biochem. Mol. Biol.">
        <title>Multifaceted biological insights from a draft genome sequence of the tobacco hornworm moth, Manduca sexta.</title>
        <authorList>
            <person name="Kanost M.R."/>
            <person name="Arrese E.L."/>
            <person name="Cao X."/>
            <person name="Chen Y.R."/>
            <person name="Chellapilla S."/>
            <person name="Goldsmith M.R."/>
            <person name="Grosse-Wilde E."/>
            <person name="Heckel D.G."/>
            <person name="Herndon N."/>
            <person name="Jiang H."/>
            <person name="Papanicolaou A."/>
            <person name="Qu J."/>
            <person name="Soulages J.L."/>
            <person name="Vogel H."/>
            <person name="Walters J."/>
            <person name="Waterhouse R.M."/>
            <person name="Ahn S.J."/>
            <person name="Almeida F.C."/>
            <person name="An C."/>
            <person name="Aqrawi P."/>
            <person name="Bretschneider A."/>
            <person name="Bryant W.B."/>
            <person name="Bucks S."/>
            <person name="Chao H."/>
            <person name="Chevignon G."/>
            <person name="Christen J.M."/>
            <person name="Clarke D.F."/>
            <person name="Dittmer N.T."/>
            <person name="Ferguson L.C.F."/>
            <person name="Garavelou S."/>
            <person name="Gordon K.H.J."/>
            <person name="Gunaratna R.T."/>
            <person name="Han Y."/>
            <person name="Hauser F."/>
            <person name="He Y."/>
            <person name="Heidel-Fischer H."/>
            <person name="Hirsh A."/>
            <person name="Hu Y."/>
            <person name="Jiang H."/>
            <person name="Kalra D."/>
            <person name="Klinner C."/>
            <person name="Konig C."/>
            <person name="Kovar C."/>
            <person name="Kroll A.R."/>
            <person name="Kuwar S.S."/>
            <person name="Lee S.L."/>
            <person name="Lehman R."/>
            <person name="Li K."/>
            <person name="Li Z."/>
            <person name="Liang H."/>
            <person name="Lovelace S."/>
            <person name="Lu Z."/>
            <person name="Mansfield J.H."/>
            <person name="McCulloch K.J."/>
            <person name="Mathew T."/>
            <person name="Morton B."/>
            <person name="Muzny D.M."/>
            <person name="Neunemann D."/>
            <person name="Ongeri F."/>
            <person name="Pauchet Y."/>
            <person name="Pu L.L."/>
            <person name="Pyrousis I."/>
            <person name="Rao X.J."/>
            <person name="Redding A."/>
            <person name="Roesel C."/>
            <person name="Sanchez-Gracia A."/>
            <person name="Schaack S."/>
            <person name="Shukla A."/>
            <person name="Tetreau G."/>
            <person name="Wang Y."/>
            <person name="Xiong G.H."/>
            <person name="Traut W."/>
            <person name="Walsh T.K."/>
            <person name="Worley K.C."/>
            <person name="Wu D."/>
            <person name="Wu W."/>
            <person name="Wu Y.Q."/>
            <person name="Zhang X."/>
            <person name="Zou Z."/>
            <person name="Zucker H."/>
            <person name="Briscoe A.D."/>
            <person name="Burmester T."/>
            <person name="Clem R.J."/>
            <person name="Feyereisen R."/>
            <person name="Grimmelikhuijzen C.J.P."/>
            <person name="Hamodrakas S.J."/>
            <person name="Hansson B.S."/>
            <person name="Huguet E."/>
            <person name="Jermiin L.S."/>
            <person name="Lan Q."/>
            <person name="Lehman H.K."/>
            <person name="Lorenzen M."/>
            <person name="Merzendorfer H."/>
            <person name="Michalopoulos I."/>
            <person name="Morton D.B."/>
            <person name="Muthukrishnan S."/>
            <person name="Oakeshott J.G."/>
            <person name="Palmer W."/>
            <person name="Park Y."/>
            <person name="Passarelli A.L."/>
            <person name="Rozas J."/>
            <person name="Schwartz L.M."/>
            <person name="Smith W."/>
            <person name="Southgate A."/>
            <person name="Vilcinskas A."/>
            <person name="Vogt R."/>
            <person name="Wang P."/>
            <person name="Werren J."/>
            <person name="Yu X.Q."/>
            <person name="Zhou J.J."/>
            <person name="Brown S.J."/>
            <person name="Scherer S.E."/>
            <person name="Richards S."/>
            <person name="Blissard G.W."/>
        </authorList>
    </citation>
    <scope>NUCLEOTIDE SEQUENCE</scope>
</reference>
<organism evidence="6 7">
    <name type="scientific">Manduca sexta</name>
    <name type="common">Tobacco hawkmoth</name>
    <name type="synonym">Tobacco hornworm</name>
    <dbReference type="NCBI Taxonomy" id="7130"/>
    <lineage>
        <taxon>Eukaryota</taxon>
        <taxon>Metazoa</taxon>
        <taxon>Ecdysozoa</taxon>
        <taxon>Arthropoda</taxon>
        <taxon>Hexapoda</taxon>
        <taxon>Insecta</taxon>
        <taxon>Pterygota</taxon>
        <taxon>Neoptera</taxon>
        <taxon>Endopterygota</taxon>
        <taxon>Lepidoptera</taxon>
        <taxon>Glossata</taxon>
        <taxon>Ditrysia</taxon>
        <taxon>Bombycoidea</taxon>
        <taxon>Sphingidae</taxon>
        <taxon>Sphinginae</taxon>
        <taxon>Sphingini</taxon>
        <taxon>Manduca</taxon>
    </lineage>
</organism>
<feature type="compositionally biased region" description="Basic and acidic residues" evidence="4">
    <location>
        <begin position="1310"/>
        <end position="1319"/>
    </location>
</feature>
<evidence type="ECO:0000256" key="4">
    <source>
        <dbReference type="SAM" id="MobiDB-lite"/>
    </source>
</evidence>
<proteinExistence type="predicted"/>
<evidence type="ECO:0000256" key="1">
    <source>
        <dbReference type="ARBA" id="ARBA00004300"/>
    </source>
</evidence>
<evidence type="ECO:0000256" key="3">
    <source>
        <dbReference type="ARBA" id="ARBA00023212"/>
    </source>
</evidence>
<feature type="region of interest" description="Disordered" evidence="4">
    <location>
        <begin position="395"/>
        <end position="431"/>
    </location>
</feature>
<evidence type="ECO:0000256" key="2">
    <source>
        <dbReference type="ARBA" id="ARBA00022490"/>
    </source>
</evidence>
<feature type="region of interest" description="Disordered" evidence="4">
    <location>
        <begin position="195"/>
        <end position="225"/>
    </location>
</feature>
<feature type="region of interest" description="Disordered" evidence="4">
    <location>
        <begin position="38"/>
        <end position="71"/>
    </location>
</feature>
<sequence length="1745" mass="195913">MECEEEDNQVGEPAVNSIILDYYKKFGRKRDLEQYFSLSTAQGDVRDPTGVFWKNMKSHSDSSDSDGKKSYSSQELCRISIKCSVPEPSSSQDENTKTKSDSISPPIITEDLVVDNSRHDDEESGKSEDEHSQKSLDVMLDTSANKPLSPTSSVTSQRKLEWDSLADVGYGNESDRKTSASSLSTLERMALHQQYSNNDTKESLGLPTAQSTPFDETDNKSKARKGIGRKTTKFYKKDVDFVEVNVPQGSSNASQAINVNLTKHISFNVEKDGGVTVENIKKDVSVSPEKVSVETEVTPQIRFDKEIQTSLTKSKDKSTNDTSKTKQLTNQKVPILISLNTLRNRYRKKKIRISRKKLKIRKREIVKRSTPPIQERSGEQLSAAESFEYMPGHIYNQNHLKGNQSKSGTTVGNKSSLESSGGLTTDSSKGSKISFTKDLEKSIDLLKAAMQGRYDDNILKKKLVKQVVQRLLETKYRDDDSTTDFLSGLSFSSKKIGLRDSNSTSTSDANSTATRPKKSILRMDKFNASAIASTSQSAPNLPAASNSDRPVRIDLVKYLTSSNTDTEMSSREKVFDNSLTKATSEEIYKKYLQALKREEAYKKHLRDKEMFLKQKLTNSDSAFKVPNRLDVNVNKRLKDVMKDLTRNNYDDGSGDASKLEGGSDNADLERYASLKGHQSHSVFTLSSGNSECANKKLLKKKLQNHIKDLCKPGPSHYCCCPHLSANIKIGVTDSSVQVNIKDQFEAKEIETKENKDNRQSCHEESSQNTARIVSDNVTGDIKYVCLCTGVKSQEVQDNFLIYKCSRLTNRGVQEGDSLSRASKICGQSIDGLDEKSETTSSKSCLRQKVVDNISSDNIPLKRSSKSSQTNLLIKMVCGHTSDKTATSSGSKRELSNLTKIPSTESKNDKQFIHEATRCIQTEISINPQIADPSLSDINIVSEADCVKLISEQYKEVKNLISMTDLRSREWQSDAEAGTSTETGRNRATSEDSVEELLEDVRDIPFFESDANKHACDLLKISKQDVVTENFTIPIQGTNMKLMVSIGSNERRELNDEKIIQESSKGVGTEQRHFVEESTSLLEECSKGVQYRNDANVLTDKSSNAYIKDMDNNSNSISGNKYIPTLRGCLVNTCMTQDEPKYNTYPKNVASFEKKPFLRSNTDTGVLGSSSIQTDSINKKDMSTQQDFAFGDTCVKPKHDELTQDIVIEKPKGNQIISENILTDTVYGKQIGVQTDALKDNSDGCRNEKDKIKERNNIPQKPPCNCEQQLQNTEVFTKSKIPANYKVQQSCSGTATDSHESEKSKSTTNEDFIRSTKNKKNEEAYKDPVLSMIKNITKRYSKDDIEQSKRKKCFKEIVTVLNYLLDTDESTDREPKPTTSCTESSSETIKPEKEKAECCQTKTLVDKAVQSSKKKVCGSTVSSELPTSTDIPGTSSDSATCKVLSKIKKECEKYHQKRCKSHTGGKKCEISSTTSVSCDQCRRVHHCPCRYHKCKHHRSKSNAEKAQKKSVAYNLIIQTSESMISEETCDNKCRPLQNIIVKVPSKKKVEKVPFKEVESKIEKRMYCSPRCDKSQRSRSLPNECDMSSNDDCLKRAQACTVREYLEINRPDFVEKCSQRQNNLKVISESRANERAAHRDLLSMHLDQQLPLNAFNVQEIRHLAAHFGIDTARKNRAPKFISERDMKKHSEKIYKSLPEVVRKKEEIKKENIKKTNLLMANIFKKNLQKKTLRGAVNLSNYSTVIKI</sequence>
<feature type="compositionally biased region" description="Basic and acidic residues" evidence="4">
    <location>
        <begin position="308"/>
        <end position="319"/>
    </location>
</feature>
<keyword evidence="7" id="KW-1185">Reference proteome</keyword>
<feature type="compositionally biased region" description="Basic and acidic residues" evidence="4">
    <location>
        <begin position="58"/>
        <end position="69"/>
    </location>
</feature>
<keyword evidence="3" id="KW-0206">Cytoskeleton</keyword>
<accession>A0A921ZG28</accession>
<gene>
    <name evidence="6" type="ORF">O3G_MSEX009691</name>
</gene>
<feature type="region of interest" description="Disordered" evidence="4">
    <location>
        <begin position="496"/>
        <end position="518"/>
    </location>
</feature>
<feature type="region of interest" description="Disordered" evidence="4">
    <location>
        <begin position="308"/>
        <end position="327"/>
    </location>
</feature>
<evidence type="ECO:0000313" key="7">
    <source>
        <dbReference type="Proteomes" id="UP000791440"/>
    </source>
</evidence>
<comment type="caution">
    <text evidence="6">The sequence shown here is derived from an EMBL/GenBank/DDBJ whole genome shotgun (WGS) entry which is preliminary data.</text>
</comment>
<feature type="region of interest" description="Disordered" evidence="4">
    <location>
        <begin position="1291"/>
        <end position="1319"/>
    </location>
</feature>
<dbReference type="InterPro" id="IPR029299">
    <property type="entry name" value="ALMS_motif"/>
</dbReference>
<keyword evidence="2" id="KW-0963">Cytoplasm</keyword>
<evidence type="ECO:0000313" key="6">
    <source>
        <dbReference type="EMBL" id="KAG6456354.1"/>
    </source>
</evidence>
<reference evidence="6" key="2">
    <citation type="submission" date="2020-12" db="EMBL/GenBank/DDBJ databases">
        <authorList>
            <person name="Kanost M."/>
        </authorList>
    </citation>
    <scope>NUCLEOTIDE SEQUENCE</scope>
</reference>
<feature type="compositionally biased region" description="Basic and acidic residues" evidence="4">
    <location>
        <begin position="116"/>
        <end position="134"/>
    </location>
</feature>
<evidence type="ECO:0000259" key="5">
    <source>
        <dbReference type="Pfam" id="PF15309"/>
    </source>
</evidence>
<dbReference type="Pfam" id="PF15309">
    <property type="entry name" value="ALMS_motif"/>
    <property type="match status" value="1"/>
</dbReference>
<feature type="compositionally biased region" description="Low complexity" evidence="4">
    <location>
        <begin position="500"/>
        <end position="514"/>
    </location>
</feature>